<dbReference type="Proteomes" id="UP000775213">
    <property type="component" value="Unassembled WGS sequence"/>
</dbReference>
<evidence type="ECO:0000313" key="3">
    <source>
        <dbReference type="EMBL" id="KAH0453584.1"/>
    </source>
</evidence>
<evidence type="ECO:0000256" key="2">
    <source>
        <dbReference type="SAM" id="Phobius"/>
    </source>
</evidence>
<proteinExistence type="predicted"/>
<keyword evidence="2" id="KW-1133">Transmembrane helix</keyword>
<comment type="caution">
    <text evidence="3">The sequence shown here is derived from an EMBL/GenBank/DDBJ whole genome shotgun (WGS) entry which is preliminary data.</text>
</comment>
<name>A0AAV7FVB8_DENCH</name>
<evidence type="ECO:0000256" key="1">
    <source>
        <dbReference type="SAM" id="MobiDB-lite"/>
    </source>
</evidence>
<accession>A0AAV7FVB8</accession>
<dbReference type="AlphaFoldDB" id="A0AAV7FVB8"/>
<protein>
    <submittedName>
        <fullName evidence="3">Uncharacterized protein</fullName>
    </submittedName>
</protein>
<keyword evidence="2" id="KW-0812">Transmembrane</keyword>
<sequence>MASSSKRPRTFMGSSSRSGRDENFLSKENEDAFDRRKKNVALGHLITYILEKKYNLIHPEPLNELPVYFTDASFHALFGRDQSSEEEDSEGEEGAPTPGPDQNFYQKMVQHFDRLETHFDQRFDQIKNHMNHLRECDCNWLERYSSAKKKKDLRTDLLEREQGTAKGGLGWGELGRVKASTFYDRIVDYLIKVQECIKCCSKRSNSGSLLKEKLRCMERVTIAFLVSFLCIGVLNLLKFIQVWEKDEIDDVEI</sequence>
<evidence type="ECO:0000313" key="4">
    <source>
        <dbReference type="Proteomes" id="UP000775213"/>
    </source>
</evidence>
<feature type="compositionally biased region" description="Acidic residues" evidence="1">
    <location>
        <begin position="84"/>
        <end position="93"/>
    </location>
</feature>
<feature type="transmembrane region" description="Helical" evidence="2">
    <location>
        <begin position="220"/>
        <end position="240"/>
    </location>
</feature>
<reference evidence="3 4" key="1">
    <citation type="journal article" date="2021" name="Hortic Res">
        <title>Chromosome-scale assembly of the Dendrobium chrysotoxum genome enhances the understanding of orchid evolution.</title>
        <authorList>
            <person name="Zhang Y."/>
            <person name="Zhang G.Q."/>
            <person name="Zhang D."/>
            <person name="Liu X.D."/>
            <person name="Xu X.Y."/>
            <person name="Sun W.H."/>
            <person name="Yu X."/>
            <person name="Zhu X."/>
            <person name="Wang Z.W."/>
            <person name="Zhao X."/>
            <person name="Zhong W.Y."/>
            <person name="Chen H."/>
            <person name="Yin W.L."/>
            <person name="Huang T."/>
            <person name="Niu S.C."/>
            <person name="Liu Z.J."/>
        </authorList>
    </citation>
    <scope>NUCLEOTIDE SEQUENCE [LARGE SCALE GENOMIC DNA]</scope>
    <source>
        <strain evidence="3">Lindl</strain>
    </source>
</reference>
<dbReference type="EMBL" id="JAGFBR010000016">
    <property type="protein sequence ID" value="KAH0453584.1"/>
    <property type="molecule type" value="Genomic_DNA"/>
</dbReference>
<keyword evidence="4" id="KW-1185">Reference proteome</keyword>
<gene>
    <name evidence="3" type="ORF">IEQ34_017908</name>
</gene>
<organism evidence="3 4">
    <name type="scientific">Dendrobium chrysotoxum</name>
    <name type="common">Orchid</name>
    <dbReference type="NCBI Taxonomy" id="161865"/>
    <lineage>
        <taxon>Eukaryota</taxon>
        <taxon>Viridiplantae</taxon>
        <taxon>Streptophyta</taxon>
        <taxon>Embryophyta</taxon>
        <taxon>Tracheophyta</taxon>
        <taxon>Spermatophyta</taxon>
        <taxon>Magnoliopsida</taxon>
        <taxon>Liliopsida</taxon>
        <taxon>Asparagales</taxon>
        <taxon>Orchidaceae</taxon>
        <taxon>Epidendroideae</taxon>
        <taxon>Malaxideae</taxon>
        <taxon>Dendrobiinae</taxon>
        <taxon>Dendrobium</taxon>
    </lineage>
</organism>
<feature type="region of interest" description="Disordered" evidence="1">
    <location>
        <begin position="81"/>
        <end position="103"/>
    </location>
</feature>
<feature type="region of interest" description="Disordered" evidence="1">
    <location>
        <begin position="1"/>
        <end position="24"/>
    </location>
</feature>
<keyword evidence="2" id="KW-0472">Membrane</keyword>